<evidence type="ECO:0000256" key="1">
    <source>
        <dbReference type="ARBA" id="ARBA00000851"/>
    </source>
</evidence>
<dbReference type="InterPro" id="IPR014001">
    <property type="entry name" value="Helicase_ATP-bd"/>
</dbReference>
<comment type="similarity">
    <text evidence="2 10">Belongs to the HsdR family.</text>
</comment>
<organism evidence="13 14">
    <name type="scientific">Aliarcobacter butzleri</name>
    <dbReference type="NCBI Taxonomy" id="28197"/>
    <lineage>
        <taxon>Bacteria</taxon>
        <taxon>Pseudomonadati</taxon>
        <taxon>Campylobacterota</taxon>
        <taxon>Epsilonproteobacteria</taxon>
        <taxon>Campylobacterales</taxon>
        <taxon>Arcobacteraceae</taxon>
        <taxon>Aliarcobacter</taxon>
    </lineage>
</organism>
<dbReference type="RefSeq" id="WP_284074762.1">
    <property type="nucleotide sequence ID" value="NZ_JAQTJH010000008.1"/>
</dbReference>
<dbReference type="Pfam" id="PF22679">
    <property type="entry name" value="T1R_D3-like"/>
    <property type="match status" value="1"/>
</dbReference>
<dbReference type="CDD" id="cd18800">
    <property type="entry name" value="SF2_C_EcoR124I-like"/>
    <property type="match status" value="1"/>
</dbReference>
<dbReference type="Gene3D" id="3.40.50.300">
    <property type="entry name" value="P-loop containing nucleotide triphosphate hydrolases"/>
    <property type="match status" value="2"/>
</dbReference>
<dbReference type="InterPro" id="IPR007409">
    <property type="entry name" value="Restrct_endonuc_type1_HsdR_N"/>
</dbReference>
<dbReference type="PANTHER" id="PTHR30195">
    <property type="entry name" value="TYPE I SITE-SPECIFIC DEOXYRIBONUCLEASE PROTEIN SUBUNIT M AND R"/>
    <property type="match status" value="1"/>
</dbReference>
<comment type="catalytic activity">
    <reaction evidence="1 10">
        <text>Endonucleolytic cleavage of DNA to give random double-stranded fragments with terminal 5'-phosphates, ATP is simultaneously hydrolyzed.</text>
        <dbReference type="EC" id="3.1.21.3"/>
    </reaction>
</comment>
<keyword evidence="8 10" id="KW-0067">ATP-binding</keyword>
<feature type="coiled-coil region" evidence="11">
    <location>
        <begin position="892"/>
        <end position="919"/>
    </location>
</feature>
<keyword evidence="11" id="KW-0175">Coiled coil</keyword>
<dbReference type="GO" id="GO:0003677">
    <property type="term" value="F:DNA binding"/>
    <property type="evidence" value="ECO:0007669"/>
    <property type="project" value="UniProtKB-KW"/>
</dbReference>
<dbReference type="InterPro" id="IPR055180">
    <property type="entry name" value="HsdR_RecA-like_helicase_dom_2"/>
</dbReference>
<dbReference type="SUPFAM" id="SSF52540">
    <property type="entry name" value="P-loop containing nucleoside triphosphate hydrolases"/>
    <property type="match status" value="2"/>
</dbReference>
<comment type="caution">
    <text evidence="13">The sequence shown here is derived from an EMBL/GenBank/DDBJ whole genome shotgun (WGS) entry which is preliminary data.</text>
</comment>
<dbReference type="GO" id="GO:0009035">
    <property type="term" value="F:type I site-specific deoxyribonuclease activity"/>
    <property type="evidence" value="ECO:0007669"/>
    <property type="project" value="UniProtKB-EC"/>
</dbReference>
<dbReference type="SMART" id="SM00487">
    <property type="entry name" value="DEXDc"/>
    <property type="match status" value="1"/>
</dbReference>
<keyword evidence="7 10" id="KW-0378">Hydrolase</keyword>
<comment type="function">
    <text evidence="10">Subunit R is required for both nuclease and ATPase activities, but not for modification.</text>
</comment>
<dbReference type="PROSITE" id="PS51192">
    <property type="entry name" value="HELICASE_ATP_BIND_1"/>
    <property type="match status" value="1"/>
</dbReference>
<dbReference type="Gene3D" id="3.90.1570.50">
    <property type="match status" value="1"/>
</dbReference>
<feature type="domain" description="Helicase ATP-binding" evidence="12">
    <location>
        <begin position="305"/>
        <end position="463"/>
    </location>
</feature>
<dbReference type="InterPro" id="IPR004473">
    <property type="entry name" value="Restrct_endonuc_typeI_HsdR"/>
</dbReference>
<evidence type="ECO:0000256" key="2">
    <source>
        <dbReference type="ARBA" id="ARBA00008598"/>
    </source>
</evidence>
<dbReference type="CDD" id="cd22332">
    <property type="entry name" value="HsdR_N"/>
    <property type="match status" value="1"/>
</dbReference>
<keyword evidence="3" id="KW-0540">Nuclease</keyword>
<gene>
    <name evidence="13" type="ORF">PT520_07445</name>
</gene>
<dbReference type="CDD" id="cd18030">
    <property type="entry name" value="DEXHc_RE_I_HsdR"/>
    <property type="match status" value="1"/>
</dbReference>
<dbReference type="InterPro" id="IPR051268">
    <property type="entry name" value="Type-I_R_enzyme_R_subunit"/>
</dbReference>
<accession>A0AAW6VQ52</accession>
<evidence type="ECO:0000256" key="3">
    <source>
        <dbReference type="ARBA" id="ARBA00022722"/>
    </source>
</evidence>
<evidence type="ECO:0000256" key="8">
    <source>
        <dbReference type="ARBA" id="ARBA00022840"/>
    </source>
</evidence>
<keyword evidence="5 10" id="KW-0680">Restriction system</keyword>
<name>A0AAW6VQ52_9BACT</name>
<evidence type="ECO:0000256" key="11">
    <source>
        <dbReference type="SAM" id="Coils"/>
    </source>
</evidence>
<evidence type="ECO:0000256" key="9">
    <source>
        <dbReference type="ARBA" id="ARBA00023125"/>
    </source>
</evidence>
<keyword evidence="6" id="KW-0255">Endonuclease</keyword>
<proteinExistence type="inferred from homology"/>
<dbReference type="EC" id="3.1.21.3" evidence="10"/>
<evidence type="ECO:0000256" key="6">
    <source>
        <dbReference type="ARBA" id="ARBA00022759"/>
    </source>
</evidence>
<dbReference type="Pfam" id="PF18766">
    <property type="entry name" value="SWI2_SNF2"/>
    <property type="match status" value="1"/>
</dbReference>
<dbReference type="GO" id="GO:0009307">
    <property type="term" value="P:DNA restriction-modification system"/>
    <property type="evidence" value="ECO:0007669"/>
    <property type="project" value="UniProtKB-KW"/>
</dbReference>
<dbReference type="InterPro" id="IPR027417">
    <property type="entry name" value="P-loop_NTPase"/>
</dbReference>
<evidence type="ECO:0000313" key="13">
    <source>
        <dbReference type="EMBL" id="MDK2062358.1"/>
    </source>
</evidence>
<evidence type="ECO:0000313" key="14">
    <source>
        <dbReference type="Proteomes" id="UP001237843"/>
    </source>
</evidence>
<protein>
    <recommendedName>
        <fullName evidence="10">Type I restriction enzyme endonuclease subunit</fullName>
        <shortName evidence="10">R protein</shortName>
        <ecNumber evidence="10">3.1.21.3</ecNumber>
    </recommendedName>
</protein>
<reference evidence="13" key="1">
    <citation type="journal article" date="2023" name="Antibiotics">
        <title>Genomic Characterization of Antibiotic-Resistant Campylobacterales Isolated from Chilean Poultry Meat.</title>
        <authorList>
            <person name="Concha-Toloza M."/>
            <person name="Lopez-Cantillo M."/>
            <person name="Molina-Mora J.A."/>
            <person name="Collado L."/>
        </authorList>
    </citation>
    <scope>NUCLEOTIDE SEQUENCE</scope>
    <source>
        <strain evidence="13">FR1p273A</strain>
    </source>
</reference>
<dbReference type="InterPro" id="IPR040980">
    <property type="entry name" value="SWI2_SNF2"/>
</dbReference>
<dbReference type="AlphaFoldDB" id="A0AAW6VQ52"/>
<keyword evidence="4 10" id="KW-0547">Nucleotide-binding</keyword>
<evidence type="ECO:0000256" key="4">
    <source>
        <dbReference type="ARBA" id="ARBA00022741"/>
    </source>
</evidence>
<keyword evidence="9 10" id="KW-0238">DNA-binding</keyword>
<reference evidence="13" key="2">
    <citation type="submission" date="2023-02" db="EMBL/GenBank/DDBJ databases">
        <authorList>
            <person name="Concha-Toloza M."/>
            <person name="Lopez-Cantillo M."/>
            <person name="Molina-Mora J."/>
            <person name="Collado L."/>
        </authorList>
    </citation>
    <scope>NUCLEOTIDE SEQUENCE</scope>
    <source>
        <strain evidence="13">FR1p273A</strain>
    </source>
</reference>
<dbReference type="GO" id="GO:0005524">
    <property type="term" value="F:ATP binding"/>
    <property type="evidence" value="ECO:0007669"/>
    <property type="project" value="UniProtKB-KW"/>
</dbReference>
<dbReference type="Pfam" id="PF04313">
    <property type="entry name" value="HSDR_N"/>
    <property type="match status" value="1"/>
</dbReference>
<evidence type="ECO:0000256" key="10">
    <source>
        <dbReference type="RuleBase" id="RU364115"/>
    </source>
</evidence>
<dbReference type="InterPro" id="IPR021810">
    <property type="entry name" value="T1RH-like_C"/>
</dbReference>
<sequence length="1035" mass="119551">MGDFKMNDNITLEQVIQQNCINLLSHKDFGYKFITKEDNLIFRENKTSAVLLKKILIERLYAINSYEYKGQNYKFSASNIAKAVDDLDVSLNEGLIVANERITNHILLGTSYEENLDDGTKKSFSFKYIDFDNIENNHFFITEEFIVDRANQNEITKTRRPDLVIFVNGIPLVVIELKKSSVNYENGIKQLEKEQKKDEIPHLFKYIQLTIAANCNESRYGTMGTPLKFYSLWKEEENEKAKNTLKSIVNDREVNNLDLALFSLLSKDRLLRLIKHYILFDRKAKKVCRYQQFFGIEKILKRVEKITDGVRAGGLIWHTQGSGKSLTMVMLTKLLKLTYTNAKIIVVTDRVDLDEQIHKTFENTDIKAGRASSGSDLIEKLQSGISVITTLVHKFEKVRNSKTVINDNNVFVLVDESHRTQGGDLHNAMKNVLPLACYLGFTGTPLLKKDKEKNSFIKFGGEIHRYTIDDAVKDGAVLPLLYEGRFVDQEVLSPEGLERKFNMITRELSDETKRDLQHKWARFQKVASSEQRLELIALDINEHFKKTLKMSNSGFKAMFATSSKYEAIKYHEIFEEYGDIRTAYVISSNEHEELDGGSKEYIAKAWQETIKDYGSESEYLKYVKNEFIHGNEIDLIIVVDKLLTGFDAPRASTLYIDKQLKEHNLLQAIARVNRLYDGKDYGYIVDYRGLLGELDQALTNYASLNGFDPEDLTGAVIDVRSEIAKAKTYYTHLEDLFSDVKFKDDLESYVIVLEDIQKRDDFKEWLSHLARAFKLALSSEKIDDILTEDEIKLYKKKIKFYNELRKVVQLRYHETCDFGKYEEQMQKLLDTFVSAKGINELTKLVNIFDTEFEEEVNRVEGKNAKADTILSAVSSVVTEKMESNPAFYKSIAKQIEDVINEYKSKRLSEEEKLAKAKQLKDLITGISKPSEDKYPKEFENKKTLIAIYDNLSDILGNLEVLDFELIVKNLTLKFDDIYLKASKKPEWHKNKDVENEITSAMEDILWDIEDEYDISIENKEKIYQTIRGIGISFYA</sequence>
<evidence type="ECO:0000259" key="12">
    <source>
        <dbReference type="PROSITE" id="PS51192"/>
    </source>
</evidence>
<comment type="subunit">
    <text evidence="10">The type I restriction/modification system is composed of three polypeptides R, M and S.</text>
</comment>
<dbReference type="EMBL" id="JAQTJH010000008">
    <property type="protein sequence ID" value="MDK2062358.1"/>
    <property type="molecule type" value="Genomic_DNA"/>
</dbReference>
<dbReference type="Proteomes" id="UP001237843">
    <property type="component" value="Unassembled WGS sequence"/>
</dbReference>
<evidence type="ECO:0000256" key="5">
    <source>
        <dbReference type="ARBA" id="ARBA00022747"/>
    </source>
</evidence>
<dbReference type="PANTHER" id="PTHR30195:SF15">
    <property type="entry name" value="TYPE I RESTRICTION ENZYME HINDI ENDONUCLEASE SUBUNIT"/>
    <property type="match status" value="1"/>
</dbReference>
<dbReference type="NCBIfam" id="TIGR00348">
    <property type="entry name" value="hsdR"/>
    <property type="match status" value="1"/>
</dbReference>
<evidence type="ECO:0000256" key="7">
    <source>
        <dbReference type="ARBA" id="ARBA00022801"/>
    </source>
</evidence>
<dbReference type="Pfam" id="PF11867">
    <property type="entry name" value="T1RH-like_C"/>
    <property type="match status" value="1"/>
</dbReference>